<evidence type="ECO:0000313" key="7">
    <source>
        <dbReference type="EMBL" id="MBR0563808.1"/>
    </source>
</evidence>
<name>A0A8J7VY47_9GAMM</name>
<dbReference type="EMBL" id="JAGQFT020000002">
    <property type="protein sequence ID" value="MBS7456051.1"/>
    <property type="molecule type" value="Genomic_DNA"/>
</dbReference>
<evidence type="ECO:0000256" key="1">
    <source>
        <dbReference type="ARBA" id="ARBA00004141"/>
    </source>
</evidence>
<evidence type="ECO:0000256" key="5">
    <source>
        <dbReference type="SAM" id="Phobius"/>
    </source>
</evidence>
<keyword evidence="2 5" id="KW-0812">Transmembrane</keyword>
<dbReference type="Pfam" id="PF01957">
    <property type="entry name" value="NfeD"/>
    <property type="match status" value="1"/>
</dbReference>
<dbReference type="GO" id="GO:0005886">
    <property type="term" value="C:plasma membrane"/>
    <property type="evidence" value="ECO:0007669"/>
    <property type="project" value="TreeGrafter"/>
</dbReference>
<dbReference type="PANTHER" id="PTHR33507">
    <property type="entry name" value="INNER MEMBRANE PROTEIN YBBJ"/>
    <property type="match status" value="1"/>
</dbReference>
<evidence type="ECO:0000259" key="6">
    <source>
        <dbReference type="Pfam" id="PF01957"/>
    </source>
</evidence>
<reference evidence="8 9" key="1">
    <citation type="journal article" date="2021" name="Microbiol. Resour. Announc.">
        <title>Draft Genome Sequence of Coralloluteibacterium stylophorae LMG 29479T.</title>
        <authorList>
            <person name="Karlyshev A.V."/>
            <person name="Kudryashova E.B."/>
            <person name="Ariskina E.V."/>
            <person name="Conroy A.P."/>
            <person name="Abidueva E.Y."/>
        </authorList>
    </citation>
    <scope>NUCLEOTIDE SEQUENCE [LARGE SCALE GENOMIC DNA]</scope>
    <source>
        <strain evidence="8 9">LMG 29479</strain>
    </source>
</reference>
<protein>
    <submittedName>
        <fullName evidence="7">NfeD family protein</fullName>
    </submittedName>
</protein>
<dbReference type="Gene3D" id="2.40.50.140">
    <property type="entry name" value="Nucleic acid-binding proteins"/>
    <property type="match status" value="1"/>
</dbReference>
<gene>
    <name evidence="8" type="ORF">KB893_002735</name>
    <name evidence="7" type="ORF">KB893_14995</name>
</gene>
<keyword evidence="9" id="KW-1185">Reference proteome</keyword>
<comment type="subcellular location">
    <subcellularLocation>
        <location evidence="1">Membrane</location>
        <topology evidence="1">Multi-pass membrane protein</topology>
    </subcellularLocation>
</comment>
<evidence type="ECO:0000313" key="9">
    <source>
        <dbReference type="Proteomes" id="UP000675747"/>
    </source>
</evidence>
<dbReference type="Proteomes" id="UP000675747">
    <property type="component" value="Unassembled WGS sequence"/>
</dbReference>
<evidence type="ECO:0000313" key="8">
    <source>
        <dbReference type="EMBL" id="MBS7456051.1"/>
    </source>
</evidence>
<sequence>MALFGAEALAPGAFLLWFGIAAAAMFAITLVVPDIYWVWQAIVFVGLATASTWVYRTWFMRNERPSDRPLLNRRAEQLVGRVVPLETAIVDGRGRVQIGDAFWTVVGEDLPAATRVRVVGVEDGALRVEPAS</sequence>
<accession>A0A8J7VY47</accession>
<proteinExistence type="predicted"/>
<dbReference type="EMBL" id="JAGQFT010000180">
    <property type="protein sequence ID" value="MBR0563808.1"/>
    <property type="molecule type" value="Genomic_DNA"/>
</dbReference>
<dbReference type="PANTHER" id="PTHR33507:SF3">
    <property type="entry name" value="INNER MEMBRANE PROTEIN YBBJ"/>
    <property type="match status" value="1"/>
</dbReference>
<dbReference type="InterPro" id="IPR052165">
    <property type="entry name" value="Membrane_assoc_protease"/>
</dbReference>
<keyword evidence="3 5" id="KW-1133">Transmembrane helix</keyword>
<dbReference type="AlphaFoldDB" id="A0A8J7VY47"/>
<organism evidence="7">
    <name type="scientific">Coralloluteibacterium stylophorae</name>
    <dbReference type="NCBI Taxonomy" id="1776034"/>
    <lineage>
        <taxon>Bacteria</taxon>
        <taxon>Pseudomonadati</taxon>
        <taxon>Pseudomonadota</taxon>
        <taxon>Gammaproteobacteria</taxon>
        <taxon>Lysobacterales</taxon>
        <taxon>Lysobacteraceae</taxon>
        <taxon>Coralloluteibacterium</taxon>
    </lineage>
</organism>
<feature type="domain" description="NfeD-like C-terminal" evidence="6">
    <location>
        <begin position="75"/>
        <end position="130"/>
    </location>
</feature>
<reference evidence="7" key="2">
    <citation type="submission" date="2021-04" db="EMBL/GenBank/DDBJ databases">
        <authorList>
            <person name="Karlyshev A.V."/>
        </authorList>
    </citation>
    <scope>NUCLEOTIDE SEQUENCE</scope>
    <source>
        <strain evidence="7">LMG 29479</strain>
    </source>
</reference>
<keyword evidence="4 5" id="KW-0472">Membrane</keyword>
<evidence type="ECO:0000256" key="2">
    <source>
        <dbReference type="ARBA" id="ARBA00022692"/>
    </source>
</evidence>
<evidence type="ECO:0000256" key="3">
    <source>
        <dbReference type="ARBA" id="ARBA00022989"/>
    </source>
</evidence>
<dbReference type="InterPro" id="IPR012340">
    <property type="entry name" value="NA-bd_OB-fold"/>
</dbReference>
<evidence type="ECO:0000256" key="4">
    <source>
        <dbReference type="ARBA" id="ARBA00023136"/>
    </source>
</evidence>
<feature type="transmembrane region" description="Helical" evidence="5">
    <location>
        <begin position="12"/>
        <end position="31"/>
    </location>
</feature>
<comment type="caution">
    <text evidence="7">The sequence shown here is derived from an EMBL/GenBank/DDBJ whole genome shotgun (WGS) entry which is preliminary data.</text>
</comment>
<dbReference type="InterPro" id="IPR002810">
    <property type="entry name" value="NfeD-like_C"/>
</dbReference>
<feature type="transmembrane region" description="Helical" evidence="5">
    <location>
        <begin position="37"/>
        <end position="55"/>
    </location>
</feature>